<proteinExistence type="predicted"/>
<reference evidence="1 2" key="1">
    <citation type="submission" date="2021-06" db="EMBL/GenBank/DDBJ databases">
        <authorList>
            <person name="Kallberg Y."/>
            <person name="Tangrot J."/>
            <person name="Rosling A."/>
        </authorList>
    </citation>
    <scope>NUCLEOTIDE SEQUENCE [LARGE SCALE GENOMIC DNA]</scope>
    <source>
        <strain evidence="1 2">120-4 pot B 10/14</strain>
    </source>
</reference>
<name>A0ABN7USD7_GIGMA</name>
<evidence type="ECO:0000313" key="1">
    <source>
        <dbReference type="EMBL" id="CAG8648254.1"/>
    </source>
</evidence>
<comment type="caution">
    <text evidence="1">The sequence shown here is derived from an EMBL/GenBank/DDBJ whole genome shotgun (WGS) entry which is preliminary data.</text>
</comment>
<protein>
    <submittedName>
        <fullName evidence="1">40849_t:CDS:1</fullName>
    </submittedName>
</protein>
<gene>
    <name evidence="1" type="ORF">GMARGA_LOCUS9215</name>
</gene>
<sequence length="136" mass="16099">MEVKRVKQEEKRRNKNNSKPWKKIDFLNMPTTMDEVIDDLISLNSLDINLLPHHLTLCRGMLYAIGTTQQKHQFYEEVSRHYYSASLRIYDIFSIYGVAQIYRTKKLCFTDFRKFKIEDLQVILGSSWNSSLSKGE</sequence>
<evidence type="ECO:0000313" key="2">
    <source>
        <dbReference type="Proteomes" id="UP000789901"/>
    </source>
</evidence>
<feature type="non-terminal residue" evidence="1">
    <location>
        <position position="136"/>
    </location>
</feature>
<accession>A0ABN7USD7</accession>
<organism evidence="1 2">
    <name type="scientific">Gigaspora margarita</name>
    <dbReference type="NCBI Taxonomy" id="4874"/>
    <lineage>
        <taxon>Eukaryota</taxon>
        <taxon>Fungi</taxon>
        <taxon>Fungi incertae sedis</taxon>
        <taxon>Mucoromycota</taxon>
        <taxon>Glomeromycotina</taxon>
        <taxon>Glomeromycetes</taxon>
        <taxon>Diversisporales</taxon>
        <taxon>Gigasporaceae</taxon>
        <taxon>Gigaspora</taxon>
    </lineage>
</organism>
<dbReference type="EMBL" id="CAJVQB010004885">
    <property type="protein sequence ID" value="CAG8648254.1"/>
    <property type="molecule type" value="Genomic_DNA"/>
</dbReference>
<keyword evidence="2" id="KW-1185">Reference proteome</keyword>
<dbReference type="Proteomes" id="UP000789901">
    <property type="component" value="Unassembled WGS sequence"/>
</dbReference>